<dbReference type="AlphaFoldDB" id="A0A915HF03"/>
<proteinExistence type="predicted"/>
<organism evidence="1 2">
    <name type="scientific">Romanomermis culicivorax</name>
    <name type="common">Nematode worm</name>
    <dbReference type="NCBI Taxonomy" id="13658"/>
    <lineage>
        <taxon>Eukaryota</taxon>
        <taxon>Metazoa</taxon>
        <taxon>Ecdysozoa</taxon>
        <taxon>Nematoda</taxon>
        <taxon>Enoplea</taxon>
        <taxon>Dorylaimia</taxon>
        <taxon>Mermithida</taxon>
        <taxon>Mermithoidea</taxon>
        <taxon>Mermithidae</taxon>
        <taxon>Romanomermis</taxon>
    </lineage>
</organism>
<reference evidence="2" key="1">
    <citation type="submission" date="2022-11" db="UniProtKB">
        <authorList>
            <consortium name="WormBaseParasite"/>
        </authorList>
    </citation>
    <scope>IDENTIFICATION</scope>
</reference>
<keyword evidence="1" id="KW-1185">Reference proteome</keyword>
<dbReference type="Proteomes" id="UP000887565">
    <property type="component" value="Unplaced"/>
</dbReference>
<protein>
    <submittedName>
        <fullName evidence="2">Uncharacterized protein</fullName>
    </submittedName>
</protein>
<sequence>MIYDGESYEKDSIHKKSLKNDLINGCFYDSPESESNMDQTASHIIYYICSKSEDCHTKSS</sequence>
<dbReference type="WBParaSite" id="nRc.2.0.1.t00642-RA">
    <property type="protein sequence ID" value="nRc.2.0.1.t00642-RA"/>
    <property type="gene ID" value="nRc.2.0.1.g00642"/>
</dbReference>
<name>A0A915HF03_ROMCU</name>
<accession>A0A915HF03</accession>
<evidence type="ECO:0000313" key="1">
    <source>
        <dbReference type="Proteomes" id="UP000887565"/>
    </source>
</evidence>
<evidence type="ECO:0000313" key="2">
    <source>
        <dbReference type="WBParaSite" id="nRc.2.0.1.t00642-RA"/>
    </source>
</evidence>